<dbReference type="Gene3D" id="1.20.1060.20">
    <property type="match status" value="1"/>
</dbReference>
<accession>A0A1L3GRT5</accession>
<keyword evidence="13" id="KW-1185">Reference proteome</keyword>
<dbReference type="InterPro" id="IPR050308">
    <property type="entry name" value="MukB/SMC"/>
</dbReference>
<dbReference type="Gene3D" id="3.30.70.1620">
    <property type="match status" value="1"/>
</dbReference>
<dbReference type="GO" id="GO:0005737">
    <property type="term" value="C:cytoplasm"/>
    <property type="evidence" value="ECO:0007669"/>
    <property type="project" value="UniProtKB-SubCell"/>
</dbReference>
<comment type="domain">
    <text evidence="8">Contains large globular domains required for ATP hydrolysis at each terminus and a third globular domain forming a flexible hinge near the middle of the molecule. These domains are separated by coiled-coil structures.</text>
</comment>
<dbReference type="GO" id="GO:0003677">
    <property type="term" value="F:DNA binding"/>
    <property type="evidence" value="ECO:0007669"/>
    <property type="project" value="UniProtKB-UniRule"/>
</dbReference>
<evidence type="ECO:0000259" key="11">
    <source>
        <dbReference type="Pfam" id="PF06470"/>
    </source>
</evidence>
<comment type="similarity">
    <text evidence="8">Belongs to the SMC family.</text>
</comment>
<dbReference type="STRING" id="1842532.A7E78_12760"/>
<dbReference type="AlphaFoldDB" id="A0A1L3GRT5"/>
<name>A0A1L3GRT5_9BACT</name>
<dbReference type="InterPro" id="IPR027417">
    <property type="entry name" value="P-loop_NTPase"/>
</dbReference>
<feature type="coiled-coil region" evidence="8">
    <location>
        <begin position="265"/>
        <end position="334"/>
    </location>
</feature>
<dbReference type="PANTHER" id="PTHR42963:SF1">
    <property type="entry name" value="DUF4476 DOMAIN-CONTAINING PROTEIN"/>
    <property type="match status" value="1"/>
</dbReference>
<dbReference type="GO" id="GO:0006260">
    <property type="term" value="P:DNA replication"/>
    <property type="evidence" value="ECO:0007669"/>
    <property type="project" value="UniProtKB-UniRule"/>
</dbReference>
<keyword evidence="4 8" id="KW-0067">ATP-binding</keyword>
<keyword evidence="3 8" id="KW-0547">Nucleotide-binding</keyword>
<feature type="compositionally biased region" description="Basic and acidic residues" evidence="9">
    <location>
        <begin position="403"/>
        <end position="424"/>
    </location>
</feature>
<feature type="coiled-coil region" evidence="8">
    <location>
        <begin position="667"/>
        <end position="932"/>
    </location>
</feature>
<evidence type="ECO:0000259" key="10">
    <source>
        <dbReference type="Pfam" id="PF02463"/>
    </source>
</evidence>
<dbReference type="GO" id="GO:0005524">
    <property type="term" value="F:ATP binding"/>
    <property type="evidence" value="ECO:0007669"/>
    <property type="project" value="UniProtKB-UniRule"/>
</dbReference>
<feature type="coiled-coil region" evidence="8">
    <location>
        <begin position="960"/>
        <end position="1022"/>
    </location>
</feature>
<proteinExistence type="inferred from homology"/>
<dbReference type="HAMAP" id="MF_01894">
    <property type="entry name" value="Smc_prok"/>
    <property type="match status" value="1"/>
</dbReference>
<dbReference type="InterPro" id="IPR011890">
    <property type="entry name" value="SMC_prok"/>
</dbReference>
<dbReference type="Pfam" id="PF06470">
    <property type="entry name" value="SMC_hinge"/>
    <property type="match status" value="1"/>
</dbReference>
<feature type="coiled-coil region" evidence="8">
    <location>
        <begin position="170"/>
        <end position="218"/>
    </location>
</feature>
<dbReference type="InterPro" id="IPR003395">
    <property type="entry name" value="RecF/RecN/SMC_N"/>
</dbReference>
<evidence type="ECO:0000256" key="6">
    <source>
        <dbReference type="ARBA" id="ARBA00023067"/>
    </source>
</evidence>
<dbReference type="CDD" id="cd03278">
    <property type="entry name" value="ABC_SMC_barmotin"/>
    <property type="match status" value="2"/>
</dbReference>
<dbReference type="InterPro" id="IPR036277">
    <property type="entry name" value="SMC_hinge_sf"/>
</dbReference>
<keyword evidence="6" id="KW-0226">DNA condensation</keyword>
<dbReference type="EMBL" id="CP015519">
    <property type="protein sequence ID" value="APG28639.1"/>
    <property type="molecule type" value="Genomic_DNA"/>
</dbReference>
<dbReference type="InterPro" id="IPR010935">
    <property type="entry name" value="SMC_hinge"/>
</dbReference>
<evidence type="ECO:0000313" key="12">
    <source>
        <dbReference type="EMBL" id="APG28639.1"/>
    </source>
</evidence>
<evidence type="ECO:0000256" key="5">
    <source>
        <dbReference type="ARBA" id="ARBA00023054"/>
    </source>
</evidence>
<evidence type="ECO:0000256" key="9">
    <source>
        <dbReference type="SAM" id="MobiDB-lite"/>
    </source>
</evidence>
<evidence type="ECO:0000256" key="4">
    <source>
        <dbReference type="ARBA" id="ARBA00022840"/>
    </source>
</evidence>
<keyword evidence="2 8" id="KW-0963">Cytoplasm</keyword>
<feature type="domain" description="SMC hinge" evidence="11">
    <location>
        <begin position="528"/>
        <end position="628"/>
    </location>
</feature>
<dbReference type="GO" id="GO:0007059">
    <property type="term" value="P:chromosome segregation"/>
    <property type="evidence" value="ECO:0007669"/>
    <property type="project" value="UniProtKB-UniRule"/>
</dbReference>
<gene>
    <name evidence="8" type="primary">smc</name>
    <name evidence="12" type="ORF">A7E78_12760</name>
</gene>
<evidence type="ECO:0000256" key="2">
    <source>
        <dbReference type="ARBA" id="ARBA00022490"/>
    </source>
</evidence>
<feature type="coiled-coil region" evidence="8">
    <location>
        <begin position="454"/>
        <end position="519"/>
    </location>
</feature>
<dbReference type="PIRSF" id="PIRSF005719">
    <property type="entry name" value="SMC"/>
    <property type="match status" value="1"/>
</dbReference>
<evidence type="ECO:0000256" key="7">
    <source>
        <dbReference type="ARBA" id="ARBA00023125"/>
    </source>
</evidence>
<dbReference type="GO" id="GO:0005694">
    <property type="term" value="C:chromosome"/>
    <property type="evidence" value="ECO:0007669"/>
    <property type="project" value="InterPro"/>
</dbReference>
<dbReference type="RefSeq" id="WP_072284665.1">
    <property type="nucleotide sequence ID" value="NZ_CP015519.1"/>
</dbReference>
<comment type="function">
    <text evidence="8">Required for chromosome condensation and partitioning.</text>
</comment>
<reference evidence="12 13" key="1">
    <citation type="journal article" date="2017" name="Genome Announc.">
        <title>Complete Genome Sequences of Two Acetylene-Fermenting Pelobacter acetylenicus Strains.</title>
        <authorList>
            <person name="Sutton J.M."/>
            <person name="Baesman S.M."/>
            <person name="Fierst J.L."/>
            <person name="Poret-Peterson A.T."/>
            <person name="Oremland R.S."/>
            <person name="Dunlap D.S."/>
            <person name="Akob D.M."/>
        </authorList>
    </citation>
    <scope>NUCLEOTIDE SEQUENCE [LARGE SCALE GENOMIC DNA]</scope>
    <source>
        <strain evidence="12 13">SFB93</strain>
    </source>
</reference>
<dbReference type="FunFam" id="3.40.50.300:FF:000901">
    <property type="entry name" value="Chromosome partition protein Smc"/>
    <property type="match status" value="1"/>
</dbReference>
<comment type="subunit">
    <text evidence="8">Homodimer.</text>
</comment>
<dbReference type="GO" id="GO:0016887">
    <property type="term" value="F:ATP hydrolysis activity"/>
    <property type="evidence" value="ECO:0007669"/>
    <property type="project" value="InterPro"/>
</dbReference>
<organism evidence="12 13">
    <name type="scientific">Syntrophotalea acetylenivorans</name>
    <dbReference type="NCBI Taxonomy" id="1842532"/>
    <lineage>
        <taxon>Bacteria</taxon>
        <taxon>Pseudomonadati</taxon>
        <taxon>Thermodesulfobacteriota</taxon>
        <taxon>Desulfuromonadia</taxon>
        <taxon>Desulfuromonadales</taxon>
        <taxon>Syntrophotaleaceae</taxon>
        <taxon>Syntrophotalea</taxon>
    </lineage>
</organism>
<dbReference type="OrthoDB" id="9808768at2"/>
<dbReference type="PANTHER" id="PTHR42963">
    <property type="entry name" value="CHROMOSOME PARTITION PROTEIN MUKB"/>
    <property type="match status" value="1"/>
</dbReference>
<keyword evidence="7 8" id="KW-0238">DNA-binding</keyword>
<evidence type="ECO:0000256" key="3">
    <source>
        <dbReference type="ARBA" id="ARBA00022741"/>
    </source>
</evidence>
<keyword evidence="5 8" id="KW-0175">Coiled coil</keyword>
<evidence type="ECO:0000256" key="8">
    <source>
        <dbReference type="HAMAP-Rule" id="MF_01894"/>
    </source>
</evidence>
<dbReference type="GO" id="GO:0030261">
    <property type="term" value="P:chromosome condensation"/>
    <property type="evidence" value="ECO:0007669"/>
    <property type="project" value="UniProtKB-KW"/>
</dbReference>
<dbReference type="KEGG" id="pef:A7E78_12760"/>
<dbReference type="GO" id="GO:0007062">
    <property type="term" value="P:sister chromatid cohesion"/>
    <property type="evidence" value="ECO:0007669"/>
    <property type="project" value="InterPro"/>
</dbReference>
<evidence type="ECO:0000313" key="13">
    <source>
        <dbReference type="Proteomes" id="UP000182517"/>
    </source>
</evidence>
<protein>
    <recommendedName>
        <fullName evidence="8">Chromosome partition protein Smc</fullName>
    </recommendedName>
</protein>
<dbReference type="InterPro" id="IPR024704">
    <property type="entry name" value="SMC"/>
</dbReference>
<dbReference type="SUPFAM" id="SSF52540">
    <property type="entry name" value="P-loop containing nucleoside triphosphate hydrolases"/>
    <property type="match status" value="1"/>
</dbReference>
<sequence length="1175" mass="133489">MQIKRLEIVGFKSFVDRVSLDFNEGIAAVVGPNGCGKSNILDAIRWVMGEQSAKKLRGRSMEDVIFGGSETRKPVGMAEVSMIFSNEQGLGPPAIRDYPEIMVTRRLYRNGDSEYRLNKTPCRLLDITELFMDTGVGARAYSIIEQGKIGMILNAKPEDRRFLIEEAAGISKFKARKQSALRKIDATRQNLLRLRDIISEVRRQLNALKRQARKAEQYRDYREELKSIEVGLAAERYRELDAQQAAEETAHRERSRRRDALDMHLQKEELEFEKLRLLQANAEKELAQKQEQFFHLTASIQKVESRIDFDQKAIAGLQRQQERLVSELESLGQQLAETDHEETVLRSSESNFEADLARETERLANGEAALAALAAADEAALRTLEEDRQTLFALSGELSRLDNRSEEVQRHQQALAEKHSRNTQEQKSIQEQQDQLQKRVVDQQGALGQWRLGRAELQQNLEEAKFQIQRVRQQMEEGESLLLQRQEVLSRRRSRLESLRDLESNLEGYQEGVQTLMADTDWYECCDGLVADLLEVPAGYEVALEAVLGDRLQALLPNSSEDVWPALELLRSKGGRGAFLLPEADFAQAEGLAVKGGVPLNSLISPKAGAEQAVSALLEGLFLVEELDPFLQVPLPWGVTLVTPGGDCLSHRGLLQGGANSALNAGLLHKRREMKELATEVDSLEQELAELHRQRQQQKDLLAEAEGALQELASSLHAQELRLADGEKDLARLLDDSRRLKERVELLKFEEEQLSEETAALQQELVTAESGRSEQEQRKAELEQAVAVHQADLQERRLALARARDEVTALKVALAGLRERGEGNRRNLQRLNKLRQEAQQRLLGLRQQQKEAVEELEQLQQAVERHRLELDVLLRRRDEESTLQDTVKDRFEESAQGLRDREVDLKELRKQQAVLQEELTQSQVKLREIELETGHLLQTVLDRYRVDLSQEPTETRSFDEAEAEKRLQELRRLLDDMGEVNLMAIEEFSELEERWTFLTEQEQDLQNSMESLQSAIAKINRTTRKRFRETFDQVNKRFQEVFPRLFLGGKAELKLTDEQDLLETGIDIAVQPPGKKLQSVNLLSGGEKALTAVALIFAIFLIKPSPFCILDEVDAPLDDANISRFNGMVKEMSSNSQFIIITHNKRTMAVANTLYGVTMESPGVSKLVSVRINDF</sequence>
<dbReference type="SUPFAM" id="SSF75553">
    <property type="entry name" value="Smc hinge domain"/>
    <property type="match status" value="1"/>
</dbReference>
<feature type="binding site" evidence="8">
    <location>
        <begin position="32"/>
        <end position="39"/>
    </location>
    <ligand>
        <name>ATP</name>
        <dbReference type="ChEBI" id="CHEBI:30616"/>
    </ligand>
</feature>
<feature type="compositionally biased region" description="Low complexity" evidence="9">
    <location>
        <begin position="425"/>
        <end position="435"/>
    </location>
</feature>
<dbReference type="Gene3D" id="3.40.50.300">
    <property type="entry name" value="P-loop containing nucleotide triphosphate hydrolases"/>
    <property type="match status" value="2"/>
</dbReference>
<evidence type="ECO:0000256" key="1">
    <source>
        <dbReference type="ARBA" id="ARBA00004496"/>
    </source>
</evidence>
<feature type="domain" description="RecF/RecN/SMC N-terminal" evidence="10">
    <location>
        <begin position="3"/>
        <end position="1165"/>
    </location>
</feature>
<comment type="subcellular location">
    <subcellularLocation>
        <location evidence="1 8">Cytoplasm</location>
    </subcellularLocation>
</comment>
<dbReference type="NCBIfam" id="TIGR02168">
    <property type="entry name" value="SMC_prok_B"/>
    <property type="match status" value="1"/>
</dbReference>
<dbReference type="Pfam" id="PF02463">
    <property type="entry name" value="SMC_N"/>
    <property type="match status" value="1"/>
</dbReference>
<feature type="region of interest" description="Disordered" evidence="9">
    <location>
        <begin position="403"/>
        <end position="435"/>
    </location>
</feature>
<dbReference type="Proteomes" id="UP000182517">
    <property type="component" value="Chromosome"/>
</dbReference>